<keyword evidence="7" id="KW-0256">Endoplasmic reticulum</keyword>
<evidence type="ECO:0000256" key="12">
    <source>
        <dbReference type="ARBA" id="ARBA00023136"/>
    </source>
</evidence>
<proteinExistence type="inferred from homology"/>
<feature type="binding site" description="axial binding residue" evidence="13">
    <location>
        <position position="396"/>
    </location>
    <ligand>
        <name>heme</name>
        <dbReference type="ChEBI" id="CHEBI:30413"/>
    </ligand>
    <ligandPart>
        <name>Fe</name>
        <dbReference type="ChEBI" id="CHEBI:18248"/>
    </ligandPart>
</feature>
<dbReference type="GO" id="GO:0046872">
    <property type="term" value="F:metal ion binding"/>
    <property type="evidence" value="ECO:0007669"/>
    <property type="project" value="UniProtKB-KW"/>
</dbReference>
<evidence type="ECO:0000256" key="11">
    <source>
        <dbReference type="ARBA" id="ARBA00023033"/>
    </source>
</evidence>
<evidence type="ECO:0000256" key="13">
    <source>
        <dbReference type="PIRSR" id="PIRSR602401-1"/>
    </source>
</evidence>
<evidence type="ECO:0000256" key="15">
    <source>
        <dbReference type="SAM" id="Phobius"/>
    </source>
</evidence>
<dbReference type="PANTHER" id="PTHR24300:SF389">
    <property type="entry name" value="CYTOCHROME P450 2C20"/>
    <property type="match status" value="1"/>
</dbReference>
<evidence type="ECO:0000256" key="4">
    <source>
        <dbReference type="ARBA" id="ARBA00010617"/>
    </source>
</evidence>
<evidence type="ECO:0000256" key="7">
    <source>
        <dbReference type="ARBA" id="ARBA00022824"/>
    </source>
</evidence>
<dbReference type="SUPFAM" id="SSF48264">
    <property type="entry name" value="Cytochrome P450"/>
    <property type="match status" value="1"/>
</dbReference>
<evidence type="ECO:0000256" key="8">
    <source>
        <dbReference type="ARBA" id="ARBA00022848"/>
    </source>
</evidence>
<organism evidence="16 17">
    <name type="scientific">Grus japonensis</name>
    <name type="common">Japanese crane</name>
    <name type="synonym">Red-crowned crane</name>
    <dbReference type="NCBI Taxonomy" id="30415"/>
    <lineage>
        <taxon>Eukaryota</taxon>
        <taxon>Metazoa</taxon>
        <taxon>Chordata</taxon>
        <taxon>Craniata</taxon>
        <taxon>Vertebrata</taxon>
        <taxon>Euteleostomi</taxon>
        <taxon>Archelosauria</taxon>
        <taxon>Archosauria</taxon>
        <taxon>Dinosauria</taxon>
        <taxon>Saurischia</taxon>
        <taxon>Theropoda</taxon>
        <taxon>Coelurosauria</taxon>
        <taxon>Aves</taxon>
        <taxon>Neognathae</taxon>
        <taxon>Neoaves</taxon>
        <taxon>Gruiformes</taxon>
        <taxon>Gruidae</taxon>
        <taxon>Grus</taxon>
    </lineage>
</organism>
<dbReference type="AlphaFoldDB" id="A0ABC9XJH8"/>
<keyword evidence="15" id="KW-1133">Transmembrane helix</keyword>
<sequence length="455" mass="52301">MDGGLAGLLITLFLLSILWFLIWRIDRKRSQLPPGPAPWPILGNLWQKDVLPLYRTYDKLSRTYGPIFTIWLGLKPVVVLCGYEVVKDALLGHSEEFGGRPEIPLAMQLSKDYGFISNNEKKWRELRRFTLSTLRDFGMGKNSMSQRVQKEAQHLVELLTKLKGDMGPVHPRPQGRSTTFPNIMHHLPGPHRKALAECEKLKDYIRQKVEIHKLTLDPSCPRDYIDCFLMKAEKEKSSPENMYSNEDLVMSVFNLFGAGTVTTSNSLVFFLLILAKYPHIQAKVQEEIDAVVGTGRAPSMEDKLKMPYTNAVIHELQRFHKTRVENFPRMTTQDVVFRGHTIPKDTTVIPVFSSVHMDPTQWENPEEVYPGHFMDEKGEFRKREAFMAFSAGKRMCPGEALARIELFLFLTTLLQSFTFQLAVTYEEMDLFSLWIEIERRAIPGTFFAIRRPASS</sequence>
<feature type="transmembrane region" description="Helical" evidence="15">
    <location>
        <begin position="6"/>
        <end position="23"/>
    </location>
</feature>
<evidence type="ECO:0000313" key="16">
    <source>
        <dbReference type="EMBL" id="GAB0197831.1"/>
    </source>
</evidence>
<keyword evidence="5 13" id="KW-0349">Heme</keyword>
<dbReference type="PRINTS" id="PR00385">
    <property type="entry name" value="P450"/>
</dbReference>
<keyword evidence="15" id="KW-0812">Transmembrane</keyword>
<dbReference type="InterPro" id="IPR017972">
    <property type="entry name" value="Cyt_P450_CS"/>
</dbReference>
<dbReference type="Gene3D" id="1.10.630.10">
    <property type="entry name" value="Cytochrome P450"/>
    <property type="match status" value="2"/>
</dbReference>
<keyword evidence="9 14" id="KW-0560">Oxidoreductase</keyword>
<keyword evidence="12 15" id="KW-0472">Membrane</keyword>
<protein>
    <submittedName>
        <fullName evidence="16">Cytochrome P450 2C5-like</fullName>
    </submittedName>
</protein>
<evidence type="ECO:0000256" key="2">
    <source>
        <dbReference type="ARBA" id="ARBA00004174"/>
    </source>
</evidence>
<dbReference type="EMBL" id="BAAFJT010000018">
    <property type="protein sequence ID" value="GAB0197831.1"/>
    <property type="molecule type" value="Genomic_DNA"/>
</dbReference>
<evidence type="ECO:0000256" key="6">
    <source>
        <dbReference type="ARBA" id="ARBA00022723"/>
    </source>
</evidence>
<dbReference type="GO" id="GO:0004497">
    <property type="term" value="F:monooxygenase activity"/>
    <property type="evidence" value="ECO:0007669"/>
    <property type="project" value="UniProtKB-KW"/>
</dbReference>
<dbReference type="PROSITE" id="PS00086">
    <property type="entry name" value="CYTOCHROME_P450"/>
    <property type="match status" value="1"/>
</dbReference>
<dbReference type="InterPro" id="IPR050182">
    <property type="entry name" value="Cytochrome_P450_fam2"/>
</dbReference>
<evidence type="ECO:0000256" key="10">
    <source>
        <dbReference type="ARBA" id="ARBA00023004"/>
    </source>
</evidence>
<dbReference type="Proteomes" id="UP001623348">
    <property type="component" value="Unassembled WGS sequence"/>
</dbReference>
<dbReference type="InterPro" id="IPR002401">
    <property type="entry name" value="Cyt_P450_E_grp-I"/>
</dbReference>
<evidence type="ECO:0000256" key="14">
    <source>
        <dbReference type="RuleBase" id="RU000461"/>
    </source>
</evidence>
<dbReference type="PANTHER" id="PTHR24300">
    <property type="entry name" value="CYTOCHROME P450 508A4-RELATED"/>
    <property type="match status" value="1"/>
</dbReference>
<dbReference type="PRINTS" id="PR00463">
    <property type="entry name" value="EP450I"/>
</dbReference>
<keyword evidence="11 14" id="KW-0503">Monooxygenase</keyword>
<keyword evidence="6 13" id="KW-0479">Metal-binding</keyword>
<keyword evidence="8" id="KW-0492">Microsome</keyword>
<dbReference type="InterPro" id="IPR001128">
    <property type="entry name" value="Cyt_P450"/>
</dbReference>
<evidence type="ECO:0000313" key="17">
    <source>
        <dbReference type="Proteomes" id="UP001623348"/>
    </source>
</evidence>
<evidence type="ECO:0000256" key="9">
    <source>
        <dbReference type="ARBA" id="ARBA00023002"/>
    </source>
</evidence>
<evidence type="ECO:0000256" key="1">
    <source>
        <dbReference type="ARBA" id="ARBA00001971"/>
    </source>
</evidence>
<dbReference type="InterPro" id="IPR036396">
    <property type="entry name" value="Cyt_P450_sf"/>
</dbReference>
<accession>A0ABC9XJH8</accession>
<evidence type="ECO:0000256" key="5">
    <source>
        <dbReference type="ARBA" id="ARBA00022617"/>
    </source>
</evidence>
<keyword evidence="10 13" id="KW-0408">Iron</keyword>
<dbReference type="FunFam" id="1.10.630.10:FF:000238">
    <property type="entry name" value="Cytochrome P450 2A6"/>
    <property type="match status" value="1"/>
</dbReference>
<name>A0ABC9XJH8_GRUJA</name>
<dbReference type="GO" id="GO:0005789">
    <property type="term" value="C:endoplasmic reticulum membrane"/>
    <property type="evidence" value="ECO:0007669"/>
    <property type="project" value="UniProtKB-SubCell"/>
</dbReference>
<comment type="caution">
    <text evidence="16">The sequence shown here is derived from an EMBL/GenBank/DDBJ whole genome shotgun (WGS) entry which is preliminary data.</text>
</comment>
<reference evidence="16 17" key="1">
    <citation type="submission" date="2024-06" db="EMBL/GenBank/DDBJ databases">
        <title>The draft genome of Grus japonensis, version 3.</title>
        <authorList>
            <person name="Nabeshima K."/>
            <person name="Suzuki S."/>
            <person name="Onuma M."/>
        </authorList>
    </citation>
    <scope>NUCLEOTIDE SEQUENCE [LARGE SCALE GENOMIC DNA]</scope>
    <source>
        <strain evidence="16 17">451A</strain>
    </source>
</reference>
<evidence type="ECO:0000256" key="3">
    <source>
        <dbReference type="ARBA" id="ARBA00004406"/>
    </source>
</evidence>
<keyword evidence="17" id="KW-1185">Reference proteome</keyword>
<comment type="cofactor">
    <cofactor evidence="1 13">
        <name>heme</name>
        <dbReference type="ChEBI" id="CHEBI:30413"/>
    </cofactor>
</comment>
<comment type="similarity">
    <text evidence="4 14">Belongs to the cytochrome P450 family.</text>
</comment>
<dbReference type="Pfam" id="PF00067">
    <property type="entry name" value="p450"/>
    <property type="match status" value="2"/>
</dbReference>
<comment type="subcellular location">
    <subcellularLocation>
        <location evidence="3">Endoplasmic reticulum membrane</location>
        <topology evidence="3">Peripheral membrane protein</topology>
    </subcellularLocation>
    <subcellularLocation>
        <location evidence="2">Microsome membrane</location>
        <topology evidence="2">Peripheral membrane protein</topology>
    </subcellularLocation>
</comment>
<feature type="transmembrane region" description="Helical" evidence="15">
    <location>
        <begin position="252"/>
        <end position="275"/>
    </location>
</feature>
<gene>
    <name evidence="16" type="ORF">GRJ2_002248500</name>
</gene>